<gene>
    <name evidence="1" type="ORF">BS101_17975</name>
</gene>
<evidence type="ECO:0000313" key="1">
    <source>
        <dbReference type="EMBL" id="APM40481.1"/>
    </source>
</evidence>
<protein>
    <recommendedName>
        <fullName evidence="3">Phage-related protein</fullName>
    </recommendedName>
</protein>
<dbReference type="RefSeq" id="WP_073540073.1">
    <property type="nucleotide sequence ID" value="NZ_CP018335.1"/>
</dbReference>
<sequence>MGFKVNDFIENKLNGMYGLLDNKIKPMLVNEAKSNAYWKDRSGDARRGIKGGVEGSGRKYTLSLIPSEEYGGWLEEGTGIYGPAGKPIVPVNKKILSWVDEDGNRHFAKLVKGIKPMPVLENTLKNNKNNIANKIIEYWSE</sequence>
<evidence type="ECO:0000313" key="2">
    <source>
        <dbReference type="Proteomes" id="UP000184604"/>
    </source>
</evidence>
<reference evidence="1 2" key="1">
    <citation type="submission" date="2016-12" db="EMBL/GenBank/DDBJ databases">
        <title>Complete genome sequence of Clostridium kluyveri JZZ isolated from the pit mud of a Chinese flavor liquor-making factory.</title>
        <authorList>
            <person name="Wang Y."/>
        </authorList>
    </citation>
    <scope>NUCLEOTIDE SEQUENCE [LARGE SCALE GENOMIC DNA]</scope>
    <source>
        <strain evidence="1 2">JZZ</strain>
    </source>
</reference>
<name>A0A1L5FBT2_CLOKL</name>
<dbReference type="EMBL" id="CP018335">
    <property type="protein sequence ID" value="APM40481.1"/>
    <property type="molecule type" value="Genomic_DNA"/>
</dbReference>
<evidence type="ECO:0008006" key="3">
    <source>
        <dbReference type="Google" id="ProtNLM"/>
    </source>
</evidence>
<dbReference type="Proteomes" id="UP000184604">
    <property type="component" value="Chromosome"/>
</dbReference>
<dbReference type="OrthoDB" id="1684528at2"/>
<organism evidence="1 2">
    <name type="scientific">Clostridium kluyveri</name>
    <dbReference type="NCBI Taxonomy" id="1534"/>
    <lineage>
        <taxon>Bacteria</taxon>
        <taxon>Bacillati</taxon>
        <taxon>Bacillota</taxon>
        <taxon>Clostridia</taxon>
        <taxon>Eubacteriales</taxon>
        <taxon>Clostridiaceae</taxon>
        <taxon>Clostridium</taxon>
    </lineage>
</organism>
<dbReference type="AlphaFoldDB" id="A0A1L5FBT2"/>
<proteinExistence type="predicted"/>
<accession>A0A1L5FBT2</accession>